<evidence type="ECO:0000313" key="2">
    <source>
        <dbReference type="EMBL" id="KRQ02063.1"/>
    </source>
</evidence>
<dbReference type="Proteomes" id="UP000051936">
    <property type="component" value="Unassembled WGS sequence"/>
</dbReference>
<organism evidence="2 3">
    <name type="scientific">Bradyrhizobium manausense</name>
    <dbReference type="NCBI Taxonomy" id="989370"/>
    <lineage>
        <taxon>Bacteria</taxon>
        <taxon>Pseudomonadati</taxon>
        <taxon>Pseudomonadota</taxon>
        <taxon>Alphaproteobacteria</taxon>
        <taxon>Hyphomicrobiales</taxon>
        <taxon>Nitrobacteraceae</taxon>
        <taxon>Bradyrhizobium</taxon>
    </lineage>
</organism>
<dbReference type="InterPro" id="IPR015421">
    <property type="entry name" value="PyrdxlP-dep_Trfase_major"/>
</dbReference>
<comment type="caution">
    <text evidence="2">The sequence shown here is derived from an EMBL/GenBank/DDBJ whole genome shotgun (WGS) entry which is preliminary data.</text>
</comment>
<gene>
    <name evidence="2" type="ORF">AOQ71_36350</name>
</gene>
<dbReference type="Gene3D" id="3.90.1150.10">
    <property type="entry name" value="Aspartate Aminotransferase, domain 1"/>
    <property type="match status" value="1"/>
</dbReference>
<accession>A0A0R3D5M0</accession>
<protein>
    <recommendedName>
        <fullName evidence="4">Aminotransferase class III</fullName>
    </recommendedName>
</protein>
<dbReference type="STRING" id="989370.AOQ71_36350"/>
<comment type="cofactor">
    <cofactor evidence="1">
        <name>pyridoxal 5'-phosphate</name>
        <dbReference type="ChEBI" id="CHEBI:597326"/>
    </cofactor>
</comment>
<dbReference type="RefSeq" id="WP_057757512.1">
    <property type="nucleotide sequence ID" value="NZ_LJYG01000111.1"/>
</dbReference>
<reference evidence="2 3" key="1">
    <citation type="submission" date="2015-09" db="EMBL/GenBank/DDBJ databases">
        <title>Draft Genome Sequence of Bradyrhizobium manausense Strain BR 3351T, a Novel Symbiotic Nitrogen-Fixing Alphaproteobacterium Isolated from Brazilian Amazon Rain Forest.</title>
        <authorList>
            <person name="De Araujo J.L."/>
            <person name="Zilli J.E."/>
        </authorList>
    </citation>
    <scope>NUCLEOTIDE SEQUENCE [LARGE SCALE GENOMIC DNA]</scope>
    <source>
        <strain evidence="2 3">BR3351</strain>
    </source>
</reference>
<proteinExistence type="predicted"/>
<dbReference type="InterPro" id="IPR015424">
    <property type="entry name" value="PyrdxlP-dep_Trfase"/>
</dbReference>
<evidence type="ECO:0000256" key="1">
    <source>
        <dbReference type="ARBA" id="ARBA00001933"/>
    </source>
</evidence>
<dbReference type="EMBL" id="LJYG01000111">
    <property type="protein sequence ID" value="KRQ02063.1"/>
    <property type="molecule type" value="Genomic_DNA"/>
</dbReference>
<keyword evidence="3" id="KW-1185">Reference proteome</keyword>
<dbReference type="AlphaFoldDB" id="A0A0R3D5M0"/>
<sequence>MRGGNPRTAVFIDLFPIYLGQGEGLPGLVVDGNAYHDYINNFTIIHGHGNPDVTAAMINQMPHGTAFGAPMRSEIEQPELLVERLPSVEQIRLANSGTRGVTPFSDIEVSRAIFVAHADTIAGVLIDPMPNRAGLISARKDFLDAMIEITHVARALVIFDQVISFRVAAHRDCGEFCRSDGTRKNHLRRLSRRRGVGRGA</sequence>
<dbReference type="PANTHER" id="PTHR43713:SF3">
    <property type="entry name" value="GLUTAMATE-1-SEMIALDEHYDE 2,1-AMINOMUTASE 1, CHLOROPLASTIC-RELATED"/>
    <property type="match status" value="1"/>
</dbReference>
<evidence type="ECO:0000313" key="3">
    <source>
        <dbReference type="Proteomes" id="UP000051936"/>
    </source>
</evidence>
<dbReference type="Gene3D" id="3.40.640.10">
    <property type="entry name" value="Type I PLP-dependent aspartate aminotransferase-like (Major domain)"/>
    <property type="match status" value="2"/>
</dbReference>
<dbReference type="OrthoDB" id="9801052at2"/>
<evidence type="ECO:0008006" key="4">
    <source>
        <dbReference type="Google" id="ProtNLM"/>
    </source>
</evidence>
<dbReference type="InterPro" id="IPR015422">
    <property type="entry name" value="PyrdxlP-dep_Trfase_small"/>
</dbReference>
<dbReference type="SUPFAM" id="SSF53383">
    <property type="entry name" value="PLP-dependent transferases"/>
    <property type="match status" value="1"/>
</dbReference>
<name>A0A0R3D5M0_9BRAD</name>
<dbReference type="PANTHER" id="PTHR43713">
    <property type="entry name" value="GLUTAMATE-1-SEMIALDEHYDE 2,1-AMINOMUTASE"/>
    <property type="match status" value="1"/>
</dbReference>